<keyword evidence="8 20" id="KW-0963">Cytoplasm</keyword>
<accession>A0A2T3J9P7</accession>
<dbReference type="OrthoDB" id="9804753at2"/>
<evidence type="ECO:0000259" key="21">
    <source>
        <dbReference type="PROSITE" id="PS51387"/>
    </source>
</evidence>
<evidence type="ECO:0000256" key="18">
    <source>
        <dbReference type="ARBA" id="ARBA00031026"/>
    </source>
</evidence>
<evidence type="ECO:0000256" key="20">
    <source>
        <dbReference type="HAMAP-Rule" id="MF_00037"/>
    </source>
</evidence>
<dbReference type="GO" id="GO:0005829">
    <property type="term" value="C:cytosol"/>
    <property type="evidence" value="ECO:0007669"/>
    <property type="project" value="TreeGrafter"/>
</dbReference>
<evidence type="ECO:0000256" key="13">
    <source>
        <dbReference type="ARBA" id="ARBA00022960"/>
    </source>
</evidence>
<evidence type="ECO:0000256" key="5">
    <source>
        <dbReference type="ARBA" id="ARBA00010485"/>
    </source>
</evidence>
<name>A0A2T3J9P7_9GAMM</name>
<dbReference type="InterPro" id="IPR016166">
    <property type="entry name" value="FAD-bd_PCMH"/>
</dbReference>
<comment type="pathway">
    <text evidence="4 20">Cell wall biogenesis; peptidoglycan biosynthesis.</text>
</comment>
<dbReference type="InterPro" id="IPR016169">
    <property type="entry name" value="FAD-bd_PCMH_sub2"/>
</dbReference>
<dbReference type="NCBIfam" id="TIGR00179">
    <property type="entry name" value="murB"/>
    <property type="match status" value="1"/>
</dbReference>
<keyword evidence="17 20" id="KW-0961">Cell wall biogenesis/degradation</keyword>
<evidence type="ECO:0000256" key="1">
    <source>
        <dbReference type="ARBA" id="ARBA00001974"/>
    </source>
</evidence>
<evidence type="ECO:0000256" key="7">
    <source>
        <dbReference type="ARBA" id="ARBA00015188"/>
    </source>
</evidence>
<protein>
    <recommendedName>
        <fullName evidence="7 20">UDP-N-acetylenolpyruvoylglucosamine reductase</fullName>
        <ecNumber evidence="6 20">1.3.1.98</ecNumber>
    </recommendedName>
    <alternativeName>
        <fullName evidence="18 20">UDP-N-acetylmuramate dehydrogenase</fullName>
    </alternativeName>
</protein>
<keyword evidence="15 20" id="KW-0560">Oxidoreductase</keyword>
<comment type="cofactor">
    <cofactor evidence="1 20">
        <name>FAD</name>
        <dbReference type="ChEBI" id="CHEBI:57692"/>
    </cofactor>
</comment>
<comment type="caution">
    <text evidence="22">The sequence shown here is derived from an EMBL/GenBank/DDBJ whole genome shotgun (WGS) entry which is preliminary data.</text>
</comment>
<dbReference type="InterPro" id="IPR006094">
    <property type="entry name" value="Oxid_FAD_bind_N"/>
</dbReference>
<keyword evidence="10 20" id="KW-0285">Flavoprotein</keyword>
<dbReference type="PROSITE" id="PS51387">
    <property type="entry name" value="FAD_PCMH"/>
    <property type="match status" value="1"/>
</dbReference>
<evidence type="ECO:0000313" key="22">
    <source>
        <dbReference type="EMBL" id="PSU45527.1"/>
    </source>
</evidence>
<dbReference type="AlphaFoldDB" id="A0A2T3J9P7"/>
<keyword evidence="9 20" id="KW-0132">Cell division</keyword>
<feature type="domain" description="FAD-binding PCMH-type" evidence="21">
    <location>
        <begin position="17"/>
        <end position="187"/>
    </location>
</feature>
<evidence type="ECO:0000256" key="12">
    <source>
        <dbReference type="ARBA" id="ARBA00022857"/>
    </source>
</evidence>
<reference evidence="22 23" key="1">
    <citation type="submission" date="2018-01" db="EMBL/GenBank/DDBJ databases">
        <title>Whole genome sequencing of Histamine producing bacteria.</title>
        <authorList>
            <person name="Butler K."/>
        </authorList>
    </citation>
    <scope>NUCLEOTIDE SEQUENCE [LARGE SCALE GENOMIC DNA]</scope>
    <source>
        <strain evidence="22 23">JCM 12947</strain>
    </source>
</reference>
<evidence type="ECO:0000256" key="19">
    <source>
        <dbReference type="ARBA" id="ARBA00048914"/>
    </source>
</evidence>
<dbReference type="Pfam" id="PF01565">
    <property type="entry name" value="FAD_binding_4"/>
    <property type="match status" value="1"/>
</dbReference>
<dbReference type="PANTHER" id="PTHR21071">
    <property type="entry name" value="UDP-N-ACETYLENOLPYRUVOYLGLUCOSAMINE REDUCTASE"/>
    <property type="match status" value="1"/>
</dbReference>
<feature type="active site" evidence="20">
    <location>
        <position position="163"/>
    </location>
</feature>
<feature type="active site" evidence="20">
    <location>
        <position position="329"/>
    </location>
</feature>
<keyword evidence="13 20" id="KW-0133">Cell shape</keyword>
<dbReference type="InterPro" id="IPR036318">
    <property type="entry name" value="FAD-bd_PCMH-like_sf"/>
</dbReference>
<dbReference type="PANTHER" id="PTHR21071:SF4">
    <property type="entry name" value="UDP-N-ACETYLENOLPYRUVOYLGLUCOSAMINE REDUCTASE"/>
    <property type="match status" value="1"/>
</dbReference>
<dbReference type="GO" id="GO:0071555">
    <property type="term" value="P:cell wall organization"/>
    <property type="evidence" value="ECO:0007669"/>
    <property type="project" value="UniProtKB-KW"/>
</dbReference>
<sequence>MRILQETSLAAFHTFGIESQAYALIEAESVDDLLLIWRDKQYQTLPKLVLGKGSNLLFCDDFSGVVVLNRIKGITVNETAESYLLHVGAGEDWHGFVQWTIEHNMPGLENLALIPGCVGSSPIQNIGAYGVELQDICQYVDILNIDSGEVSRLSRKECQFGYRDSVFKHELKETHIIVAVGFTLKKEWEPKTTYGPLAELNKTTVAAIDVFNAVCRIRQSKLPDPQVLGNAGSFFKNPVITQSIKDALLYQYPQMPNYKVSNLEYKLAAGWLIDQCDLKGMQIGGAKVHEKQALVLVNTGNATARDVLLLAQHVVNAVNDKFGVLLEHEVRFMGASKETTLSEVLA</sequence>
<dbReference type="Proteomes" id="UP000240987">
    <property type="component" value="Unassembled WGS sequence"/>
</dbReference>
<dbReference type="InterPro" id="IPR011601">
    <property type="entry name" value="MurB_C"/>
</dbReference>
<dbReference type="Gene3D" id="3.30.465.10">
    <property type="match status" value="1"/>
</dbReference>
<keyword evidence="14 20" id="KW-0573">Peptidoglycan synthesis</keyword>
<dbReference type="HAMAP" id="MF_00037">
    <property type="entry name" value="MurB"/>
    <property type="match status" value="1"/>
</dbReference>
<dbReference type="Pfam" id="PF02873">
    <property type="entry name" value="MurB_C"/>
    <property type="match status" value="1"/>
</dbReference>
<evidence type="ECO:0000313" key="23">
    <source>
        <dbReference type="Proteomes" id="UP000240987"/>
    </source>
</evidence>
<evidence type="ECO:0000256" key="4">
    <source>
        <dbReference type="ARBA" id="ARBA00004752"/>
    </source>
</evidence>
<comment type="subcellular location">
    <subcellularLocation>
        <location evidence="3 20">Cytoplasm</location>
    </subcellularLocation>
</comment>
<evidence type="ECO:0000256" key="17">
    <source>
        <dbReference type="ARBA" id="ARBA00023316"/>
    </source>
</evidence>
<dbReference type="EC" id="1.3.1.98" evidence="6 20"/>
<keyword evidence="23" id="KW-1185">Reference proteome</keyword>
<evidence type="ECO:0000256" key="11">
    <source>
        <dbReference type="ARBA" id="ARBA00022827"/>
    </source>
</evidence>
<dbReference type="GO" id="GO:0009252">
    <property type="term" value="P:peptidoglycan biosynthetic process"/>
    <property type="evidence" value="ECO:0007669"/>
    <property type="project" value="UniProtKB-UniRule"/>
</dbReference>
<feature type="active site" description="Proton donor" evidence="20">
    <location>
        <position position="233"/>
    </location>
</feature>
<evidence type="ECO:0000256" key="3">
    <source>
        <dbReference type="ARBA" id="ARBA00004496"/>
    </source>
</evidence>
<evidence type="ECO:0000256" key="14">
    <source>
        <dbReference type="ARBA" id="ARBA00022984"/>
    </source>
</evidence>
<dbReference type="GO" id="GO:0071949">
    <property type="term" value="F:FAD binding"/>
    <property type="evidence" value="ECO:0007669"/>
    <property type="project" value="InterPro"/>
</dbReference>
<evidence type="ECO:0000256" key="15">
    <source>
        <dbReference type="ARBA" id="ARBA00023002"/>
    </source>
</evidence>
<evidence type="ECO:0000256" key="6">
    <source>
        <dbReference type="ARBA" id="ARBA00012518"/>
    </source>
</evidence>
<proteinExistence type="inferred from homology"/>
<dbReference type="SUPFAM" id="SSF56194">
    <property type="entry name" value="Uridine diphospho-N-Acetylenolpyruvylglucosamine reductase, MurB, C-terminal domain"/>
    <property type="match status" value="1"/>
</dbReference>
<evidence type="ECO:0000256" key="8">
    <source>
        <dbReference type="ARBA" id="ARBA00022490"/>
    </source>
</evidence>
<dbReference type="InterPro" id="IPR016167">
    <property type="entry name" value="FAD-bd_PCMH_sub1"/>
</dbReference>
<dbReference type="SUPFAM" id="SSF56176">
    <property type="entry name" value="FAD-binding/transporter-associated domain-like"/>
    <property type="match status" value="1"/>
</dbReference>
<dbReference type="InterPro" id="IPR003170">
    <property type="entry name" value="MurB"/>
</dbReference>
<dbReference type="RefSeq" id="WP_107244640.1">
    <property type="nucleotide sequence ID" value="NZ_PYMJ01000029.1"/>
</dbReference>
<keyword evidence="16 20" id="KW-0131">Cell cycle</keyword>
<evidence type="ECO:0000256" key="2">
    <source>
        <dbReference type="ARBA" id="ARBA00003921"/>
    </source>
</evidence>
<gene>
    <name evidence="20" type="primary">murB</name>
    <name evidence="22" type="ORF">C9J12_21870</name>
</gene>
<comment type="catalytic activity">
    <reaction evidence="19 20">
        <text>UDP-N-acetyl-alpha-D-muramate + NADP(+) = UDP-N-acetyl-3-O-(1-carboxyvinyl)-alpha-D-glucosamine + NADPH + H(+)</text>
        <dbReference type="Rhea" id="RHEA:12248"/>
        <dbReference type="ChEBI" id="CHEBI:15378"/>
        <dbReference type="ChEBI" id="CHEBI:57783"/>
        <dbReference type="ChEBI" id="CHEBI:58349"/>
        <dbReference type="ChEBI" id="CHEBI:68483"/>
        <dbReference type="ChEBI" id="CHEBI:70757"/>
        <dbReference type="EC" id="1.3.1.98"/>
    </reaction>
</comment>
<dbReference type="Gene3D" id="3.30.43.10">
    <property type="entry name" value="Uridine Diphospho-n-acetylenolpyruvylglucosamine Reductase, domain 2"/>
    <property type="match status" value="1"/>
</dbReference>
<evidence type="ECO:0000256" key="16">
    <source>
        <dbReference type="ARBA" id="ARBA00023306"/>
    </source>
</evidence>
<dbReference type="NCBIfam" id="NF000755">
    <property type="entry name" value="PRK00046.1"/>
    <property type="match status" value="1"/>
</dbReference>
<keyword evidence="12 20" id="KW-0521">NADP</keyword>
<dbReference type="GO" id="GO:0008360">
    <property type="term" value="P:regulation of cell shape"/>
    <property type="evidence" value="ECO:0007669"/>
    <property type="project" value="UniProtKB-KW"/>
</dbReference>
<keyword evidence="11 20" id="KW-0274">FAD</keyword>
<dbReference type="GO" id="GO:0051301">
    <property type="term" value="P:cell division"/>
    <property type="evidence" value="ECO:0007669"/>
    <property type="project" value="UniProtKB-KW"/>
</dbReference>
<organism evidence="22 23">
    <name type="scientific">Photobacterium frigidiphilum</name>
    <dbReference type="NCBI Taxonomy" id="264736"/>
    <lineage>
        <taxon>Bacteria</taxon>
        <taxon>Pseudomonadati</taxon>
        <taxon>Pseudomonadota</taxon>
        <taxon>Gammaproteobacteria</taxon>
        <taxon>Vibrionales</taxon>
        <taxon>Vibrionaceae</taxon>
        <taxon>Photobacterium</taxon>
    </lineage>
</organism>
<comment type="function">
    <text evidence="2 20">Cell wall formation.</text>
</comment>
<comment type="similarity">
    <text evidence="5 20">Belongs to the MurB family.</text>
</comment>
<dbReference type="EMBL" id="PYMJ01000029">
    <property type="protein sequence ID" value="PSU45527.1"/>
    <property type="molecule type" value="Genomic_DNA"/>
</dbReference>
<dbReference type="UniPathway" id="UPA00219"/>
<dbReference type="GO" id="GO:0008762">
    <property type="term" value="F:UDP-N-acetylmuramate dehydrogenase activity"/>
    <property type="evidence" value="ECO:0007669"/>
    <property type="project" value="UniProtKB-UniRule"/>
</dbReference>
<dbReference type="InterPro" id="IPR036635">
    <property type="entry name" value="MurB_C_sf"/>
</dbReference>
<dbReference type="Gene3D" id="3.90.78.10">
    <property type="entry name" value="UDP-N-acetylenolpyruvoylglucosamine reductase, C-terminal domain"/>
    <property type="match status" value="1"/>
</dbReference>
<evidence type="ECO:0000256" key="10">
    <source>
        <dbReference type="ARBA" id="ARBA00022630"/>
    </source>
</evidence>
<evidence type="ECO:0000256" key="9">
    <source>
        <dbReference type="ARBA" id="ARBA00022618"/>
    </source>
</evidence>